<dbReference type="Pfam" id="PF20329">
    <property type="entry name" value="DUF6624"/>
    <property type="match status" value="1"/>
</dbReference>
<proteinExistence type="predicted"/>
<dbReference type="InterPro" id="IPR046732">
    <property type="entry name" value="DUF6624"/>
</dbReference>
<accession>Q0RI22</accession>
<dbReference type="HOGENOM" id="CLU_104584_2_1_11"/>
<organism evidence="1 2">
    <name type="scientific">Frankia alni (strain DSM 45986 / CECT 9034 / ACN14a)</name>
    <dbReference type="NCBI Taxonomy" id="326424"/>
    <lineage>
        <taxon>Bacteria</taxon>
        <taxon>Bacillati</taxon>
        <taxon>Actinomycetota</taxon>
        <taxon>Actinomycetes</taxon>
        <taxon>Frankiales</taxon>
        <taxon>Frankiaceae</taxon>
        <taxon>Frankia</taxon>
    </lineage>
</organism>
<keyword evidence="2" id="KW-1185">Reference proteome</keyword>
<dbReference type="Proteomes" id="UP000000657">
    <property type="component" value="Chromosome"/>
</dbReference>
<name>Q0RI22_FRAAA</name>
<gene>
    <name evidence="1" type="ordered locus">FRAAL4208</name>
</gene>
<dbReference type="AlphaFoldDB" id="Q0RI22"/>
<protein>
    <submittedName>
        <fullName evidence="1">Uncharacterized protein</fullName>
    </submittedName>
</protein>
<dbReference type="EMBL" id="CT573213">
    <property type="protein sequence ID" value="CAJ62850.1"/>
    <property type="molecule type" value="Genomic_DNA"/>
</dbReference>
<dbReference type="eggNOG" id="COG4403">
    <property type="taxonomic scope" value="Bacteria"/>
</dbReference>
<sequence>MHTGRVDEGLRAELARRVDADQAMRRAWTARRSDRISEEEPAECGAVDEDNTAWLRRVVAEHGWPGRSLVGEKGAHDAWLLAQHADHDHAFQADCLTLLVAAVDAGEASSADLGCLTDRVRRARGEPQLYGTQFWYGPDGDGGLQPQPIADLDRLDERRAAVGLGPFAEYQALMMDTYEGQRCLALRDW</sequence>
<dbReference type="KEGG" id="fal:FRAAL4208"/>
<evidence type="ECO:0000313" key="2">
    <source>
        <dbReference type="Proteomes" id="UP000000657"/>
    </source>
</evidence>
<evidence type="ECO:0000313" key="1">
    <source>
        <dbReference type="EMBL" id="CAJ62850.1"/>
    </source>
</evidence>
<dbReference type="STRING" id="326424.FRAAL4208"/>
<reference evidence="1 2" key="1">
    <citation type="journal article" date="2007" name="Genome Res.">
        <title>Genome characteristics of facultatively symbiotic Frankia sp. strains reflect host range and host plant biogeography.</title>
        <authorList>
            <person name="Normand P."/>
            <person name="Lapierre P."/>
            <person name="Tisa L.S."/>
            <person name="Gogarten J.P."/>
            <person name="Alloisio N."/>
            <person name="Bagnarol E."/>
            <person name="Bassi C.A."/>
            <person name="Berry A.M."/>
            <person name="Bickhart D.M."/>
            <person name="Choisne N."/>
            <person name="Couloux A."/>
            <person name="Cournoyer B."/>
            <person name="Cruveiller S."/>
            <person name="Daubin V."/>
            <person name="Demange N."/>
            <person name="Francino M.P."/>
            <person name="Goltsman E."/>
            <person name="Huang Y."/>
            <person name="Kopp O.R."/>
            <person name="Labarre L."/>
            <person name="Lapidus A."/>
            <person name="Lavire C."/>
            <person name="Marechal J."/>
            <person name="Martinez M."/>
            <person name="Mastronunzio J.E."/>
            <person name="Mullin B.C."/>
            <person name="Niemann J."/>
            <person name="Pujic P."/>
            <person name="Rawnsley T."/>
            <person name="Rouy Z."/>
            <person name="Schenowitz C."/>
            <person name="Sellstedt A."/>
            <person name="Tavares F."/>
            <person name="Tomkins J.P."/>
            <person name="Vallenet D."/>
            <person name="Valverde C."/>
            <person name="Wall L.G."/>
            <person name="Wang Y."/>
            <person name="Medigue C."/>
            <person name="Benson D.R."/>
        </authorList>
    </citation>
    <scope>NUCLEOTIDE SEQUENCE [LARGE SCALE GENOMIC DNA]</scope>
    <source>
        <strain evidence="2">DSM 45986 / CECT 9034 / ACN14a</strain>
    </source>
</reference>